<evidence type="ECO:0000313" key="2">
    <source>
        <dbReference type="EMBL" id="MCF2498791.1"/>
    </source>
</evidence>
<dbReference type="SUPFAM" id="SSF55729">
    <property type="entry name" value="Acyl-CoA N-acyltransferases (Nat)"/>
    <property type="match status" value="1"/>
</dbReference>
<dbReference type="Pfam" id="PF13302">
    <property type="entry name" value="Acetyltransf_3"/>
    <property type="match status" value="1"/>
</dbReference>
<dbReference type="Gene3D" id="3.40.630.30">
    <property type="match status" value="1"/>
</dbReference>
<name>A0A9X1U101_9BACT</name>
<dbReference type="GO" id="GO:0016747">
    <property type="term" value="F:acyltransferase activity, transferring groups other than amino-acyl groups"/>
    <property type="evidence" value="ECO:0007669"/>
    <property type="project" value="InterPro"/>
</dbReference>
<sequence length="184" mass="20738">MQVKSIKTEHFVLTKMSAADGDKYFRLSNNDNVMKYVTGHALDRQESDKMLATFLAEYGTDTFLGRYLIEGVAGDLIGVAKLDMDGSDVEIGYRIMEEHWGKGIATEIATGLIRFAKRELNARQVIAYVNVSNAASIRVLEKAGMMNMERIEDPDEVKYKFVYSPQINAPLRKVFYQILALIGK</sequence>
<evidence type="ECO:0000313" key="3">
    <source>
        <dbReference type="Proteomes" id="UP001139411"/>
    </source>
</evidence>
<dbReference type="PANTHER" id="PTHR43792:SF1">
    <property type="entry name" value="N-ACETYLTRANSFERASE DOMAIN-CONTAINING PROTEIN"/>
    <property type="match status" value="1"/>
</dbReference>
<dbReference type="InterPro" id="IPR016181">
    <property type="entry name" value="Acyl_CoA_acyltransferase"/>
</dbReference>
<dbReference type="InterPro" id="IPR000182">
    <property type="entry name" value="GNAT_dom"/>
</dbReference>
<comment type="caution">
    <text evidence="2">The sequence shown here is derived from an EMBL/GenBank/DDBJ whole genome shotgun (WGS) entry which is preliminary data.</text>
</comment>
<dbReference type="PANTHER" id="PTHR43792">
    <property type="entry name" value="GNAT FAMILY, PUTATIVE (AFU_ORTHOLOGUE AFUA_3G00765)-RELATED-RELATED"/>
    <property type="match status" value="1"/>
</dbReference>
<dbReference type="AlphaFoldDB" id="A0A9X1U101"/>
<dbReference type="PROSITE" id="PS51186">
    <property type="entry name" value="GNAT"/>
    <property type="match status" value="1"/>
</dbReference>
<organism evidence="2 3">
    <name type="scientific">Dyadobacter chenhuakuii</name>
    <dbReference type="NCBI Taxonomy" id="2909339"/>
    <lineage>
        <taxon>Bacteria</taxon>
        <taxon>Pseudomonadati</taxon>
        <taxon>Bacteroidota</taxon>
        <taxon>Cytophagia</taxon>
        <taxon>Cytophagales</taxon>
        <taxon>Spirosomataceae</taxon>
        <taxon>Dyadobacter</taxon>
    </lineage>
</organism>
<feature type="domain" description="N-acetyltransferase" evidence="1">
    <location>
        <begin position="11"/>
        <end position="168"/>
    </location>
</feature>
<gene>
    <name evidence="2" type="ORF">L0661_10750</name>
</gene>
<reference evidence="2" key="1">
    <citation type="submission" date="2022-01" db="EMBL/GenBank/DDBJ databases">
        <title>Novel species in genus Dyadobacter.</title>
        <authorList>
            <person name="Ma C."/>
        </authorList>
    </citation>
    <scope>NUCLEOTIDE SEQUENCE</scope>
    <source>
        <strain evidence="2">CY357</strain>
    </source>
</reference>
<protein>
    <submittedName>
        <fullName evidence="2">GNAT family N-acetyltransferase</fullName>
    </submittedName>
</protein>
<dbReference type="EMBL" id="JAKFFV010000005">
    <property type="protein sequence ID" value="MCF2498791.1"/>
    <property type="molecule type" value="Genomic_DNA"/>
</dbReference>
<dbReference type="Proteomes" id="UP001139411">
    <property type="component" value="Unassembled WGS sequence"/>
</dbReference>
<proteinExistence type="predicted"/>
<evidence type="ECO:0000259" key="1">
    <source>
        <dbReference type="PROSITE" id="PS51186"/>
    </source>
</evidence>
<dbReference type="RefSeq" id="WP_235177765.1">
    <property type="nucleotide sequence ID" value="NZ_JAKFFV010000005.1"/>
</dbReference>
<dbReference type="InterPro" id="IPR051531">
    <property type="entry name" value="N-acetyltransferase"/>
</dbReference>
<accession>A0A9X1U101</accession>